<feature type="chain" id="PRO_5031089709" description="Lipoprotein" evidence="1">
    <location>
        <begin position="20"/>
        <end position="143"/>
    </location>
</feature>
<evidence type="ECO:0000256" key="1">
    <source>
        <dbReference type="SAM" id="SignalP"/>
    </source>
</evidence>
<dbReference type="AlphaFoldDB" id="A0A7X6BFQ9"/>
<gene>
    <name evidence="2" type="ORF">GGQ97_000886</name>
</gene>
<dbReference type="RefSeq" id="WP_168067829.1">
    <property type="nucleotide sequence ID" value="NZ_JAATJC010000001.1"/>
</dbReference>
<name>A0A7X6BFQ9_9SPHN</name>
<proteinExistence type="predicted"/>
<protein>
    <recommendedName>
        <fullName evidence="4">Lipoprotein</fullName>
    </recommendedName>
</protein>
<evidence type="ECO:0000313" key="3">
    <source>
        <dbReference type="Proteomes" id="UP000558192"/>
    </source>
</evidence>
<feature type="signal peptide" evidence="1">
    <location>
        <begin position="1"/>
        <end position="19"/>
    </location>
</feature>
<reference evidence="2 3" key="1">
    <citation type="submission" date="2020-03" db="EMBL/GenBank/DDBJ databases">
        <title>Genomic Encyclopedia of Type Strains, Phase IV (KMG-IV): sequencing the most valuable type-strain genomes for metagenomic binning, comparative biology and taxonomic classification.</title>
        <authorList>
            <person name="Goeker M."/>
        </authorList>
    </citation>
    <scope>NUCLEOTIDE SEQUENCE [LARGE SCALE GENOMIC DNA]</scope>
    <source>
        <strain evidence="2 3">DSM 16846</strain>
    </source>
</reference>
<dbReference type="PROSITE" id="PS51257">
    <property type="entry name" value="PROKAR_LIPOPROTEIN"/>
    <property type="match status" value="1"/>
</dbReference>
<keyword evidence="3" id="KW-1185">Reference proteome</keyword>
<accession>A0A7X6BFQ9</accession>
<comment type="caution">
    <text evidence="2">The sequence shown here is derived from an EMBL/GenBank/DDBJ whole genome shotgun (WGS) entry which is preliminary data.</text>
</comment>
<evidence type="ECO:0000313" key="2">
    <source>
        <dbReference type="EMBL" id="NJC05093.1"/>
    </source>
</evidence>
<dbReference type="EMBL" id="JAATJC010000001">
    <property type="protein sequence ID" value="NJC05093.1"/>
    <property type="molecule type" value="Genomic_DNA"/>
</dbReference>
<evidence type="ECO:0008006" key="4">
    <source>
        <dbReference type="Google" id="ProtNLM"/>
    </source>
</evidence>
<dbReference type="Proteomes" id="UP000558192">
    <property type="component" value="Unassembled WGS sequence"/>
</dbReference>
<sequence length="143" mass="15175">MRRMTIASLTILASAGVLASCATTGMPTPRSPGAQAELSRWLDGRVPGRPQSCLPTYRSQDMVVIDENTLLFRDGNNRVWRSDLRGPCNGLGRPGTALLTKQYGGTGLCSGEIAQVVDTSQGFTVGSCALGDFVPYTGPGIRR</sequence>
<keyword evidence="1" id="KW-0732">Signal</keyword>
<organism evidence="2 3">
    <name type="scientific">Sphingomonas kaistensis</name>
    <dbReference type="NCBI Taxonomy" id="298708"/>
    <lineage>
        <taxon>Bacteria</taxon>
        <taxon>Pseudomonadati</taxon>
        <taxon>Pseudomonadota</taxon>
        <taxon>Alphaproteobacteria</taxon>
        <taxon>Sphingomonadales</taxon>
        <taxon>Sphingomonadaceae</taxon>
        <taxon>Sphingomonas</taxon>
    </lineage>
</organism>